<protein>
    <submittedName>
        <fullName evidence="2">Twin transmembrane helix small protein</fullName>
    </submittedName>
</protein>
<organism evidence="2 3">
    <name type="scientific">Stenotrophobium rhamnosiphilum</name>
    <dbReference type="NCBI Taxonomy" id="2029166"/>
    <lineage>
        <taxon>Bacteria</taxon>
        <taxon>Pseudomonadati</taxon>
        <taxon>Pseudomonadota</taxon>
        <taxon>Gammaproteobacteria</taxon>
        <taxon>Nevskiales</taxon>
        <taxon>Nevskiaceae</taxon>
        <taxon>Stenotrophobium</taxon>
    </lineage>
</organism>
<comment type="caution">
    <text evidence="2">The sequence shown here is derived from an EMBL/GenBank/DDBJ whole genome shotgun (WGS) entry which is preliminary data.</text>
</comment>
<keyword evidence="1" id="KW-1133">Transmembrane helix</keyword>
<evidence type="ECO:0000256" key="1">
    <source>
        <dbReference type="SAM" id="Phobius"/>
    </source>
</evidence>
<keyword evidence="1" id="KW-0472">Membrane</keyword>
<dbReference type="EMBL" id="QANS01000003">
    <property type="protein sequence ID" value="PTU31714.1"/>
    <property type="molecule type" value="Genomic_DNA"/>
</dbReference>
<evidence type="ECO:0000313" key="3">
    <source>
        <dbReference type="Proteomes" id="UP000244248"/>
    </source>
</evidence>
<proteinExistence type="predicted"/>
<dbReference type="Pfam" id="PF11137">
    <property type="entry name" value="DUF2909"/>
    <property type="match status" value="1"/>
</dbReference>
<dbReference type="InterPro" id="IPR021313">
    <property type="entry name" value="DUF2909"/>
</dbReference>
<sequence>MLTKIVVIALLLAVLATLFSSVFFLVKDESSKRRTLMLLKLRVALSVTLVIFVVVAYSMGWIHPHAAPSMH</sequence>
<name>A0A2T5MGK9_9GAMM</name>
<gene>
    <name evidence="2" type="ORF">CJD38_10430</name>
</gene>
<feature type="transmembrane region" description="Helical" evidence="1">
    <location>
        <begin position="38"/>
        <end position="62"/>
    </location>
</feature>
<feature type="transmembrane region" description="Helical" evidence="1">
    <location>
        <begin position="6"/>
        <end position="26"/>
    </location>
</feature>
<dbReference type="RefSeq" id="WP_107940264.1">
    <property type="nucleotide sequence ID" value="NZ_QANS01000003.1"/>
</dbReference>
<dbReference type="NCBIfam" id="NF033233">
    <property type="entry name" value="twin_helix"/>
    <property type="match status" value="1"/>
</dbReference>
<dbReference type="Proteomes" id="UP000244248">
    <property type="component" value="Unassembled WGS sequence"/>
</dbReference>
<evidence type="ECO:0000313" key="2">
    <source>
        <dbReference type="EMBL" id="PTU31714.1"/>
    </source>
</evidence>
<keyword evidence="3" id="KW-1185">Reference proteome</keyword>
<accession>A0A2T5MGK9</accession>
<dbReference type="AlphaFoldDB" id="A0A2T5MGK9"/>
<dbReference type="OrthoDB" id="7066027at2"/>
<reference evidence="2 3" key="1">
    <citation type="submission" date="2018-04" db="EMBL/GenBank/DDBJ databases">
        <title>Novel species isolated from glacier.</title>
        <authorList>
            <person name="Liu Q."/>
            <person name="Xin Y.-H."/>
        </authorList>
    </citation>
    <scope>NUCLEOTIDE SEQUENCE [LARGE SCALE GENOMIC DNA]</scope>
    <source>
        <strain evidence="2 3">GT1R17</strain>
    </source>
</reference>
<keyword evidence="1 2" id="KW-0812">Transmembrane</keyword>